<dbReference type="Proteomes" id="UP000677082">
    <property type="component" value="Unassembled WGS sequence"/>
</dbReference>
<gene>
    <name evidence="2" type="ORF">Ato02nite_086000</name>
</gene>
<feature type="transmembrane region" description="Helical" evidence="1">
    <location>
        <begin position="49"/>
        <end position="71"/>
    </location>
</feature>
<comment type="caution">
    <text evidence="2">The sequence shown here is derived from an EMBL/GenBank/DDBJ whole genome shotgun (WGS) entry which is preliminary data.</text>
</comment>
<evidence type="ECO:0000313" key="2">
    <source>
        <dbReference type="EMBL" id="GIM96807.1"/>
    </source>
</evidence>
<keyword evidence="1" id="KW-0812">Transmembrane</keyword>
<proteinExistence type="predicted"/>
<keyword evidence="3" id="KW-1185">Reference proteome</keyword>
<reference evidence="2 3" key="1">
    <citation type="submission" date="2021-03" db="EMBL/GenBank/DDBJ databases">
        <title>Whole genome shotgun sequence of Actinoplanes toevensis NBRC 105298.</title>
        <authorList>
            <person name="Komaki H."/>
            <person name="Tamura T."/>
        </authorList>
    </citation>
    <scope>NUCLEOTIDE SEQUENCE [LARGE SCALE GENOMIC DNA]</scope>
    <source>
        <strain evidence="2 3">NBRC 105298</strain>
    </source>
</reference>
<keyword evidence="1" id="KW-0472">Membrane</keyword>
<sequence>MRTSAISVSGWSAVIRCGGVLRDRLPAEHDALKRALTDLLPEVKVTSGALVSSLPVIAITITMVVVVALFLGTRIGVSER</sequence>
<organism evidence="2 3">
    <name type="scientific">Paractinoplanes toevensis</name>
    <dbReference type="NCBI Taxonomy" id="571911"/>
    <lineage>
        <taxon>Bacteria</taxon>
        <taxon>Bacillati</taxon>
        <taxon>Actinomycetota</taxon>
        <taxon>Actinomycetes</taxon>
        <taxon>Micromonosporales</taxon>
        <taxon>Micromonosporaceae</taxon>
        <taxon>Paractinoplanes</taxon>
    </lineage>
</organism>
<dbReference type="RefSeq" id="WP_213012469.1">
    <property type="nucleotide sequence ID" value="NZ_BOQN01000128.1"/>
</dbReference>
<name>A0A920BPI8_9ACTN</name>
<protein>
    <submittedName>
        <fullName evidence="2">Uncharacterized protein</fullName>
    </submittedName>
</protein>
<dbReference type="AlphaFoldDB" id="A0A920BPI8"/>
<keyword evidence="1" id="KW-1133">Transmembrane helix</keyword>
<evidence type="ECO:0000256" key="1">
    <source>
        <dbReference type="SAM" id="Phobius"/>
    </source>
</evidence>
<dbReference type="EMBL" id="BOQN01000128">
    <property type="protein sequence ID" value="GIM96807.1"/>
    <property type="molecule type" value="Genomic_DNA"/>
</dbReference>
<accession>A0A920BPI8</accession>
<evidence type="ECO:0000313" key="3">
    <source>
        <dbReference type="Proteomes" id="UP000677082"/>
    </source>
</evidence>